<organism evidence="5 6">
    <name type="scientific">Cytobacillus spartinae</name>
    <dbReference type="NCBI Taxonomy" id="3299023"/>
    <lineage>
        <taxon>Bacteria</taxon>
        <taxon>Bacillati</taxon>
        <taxon>Bacillota</taxon>
        <taxon>Bacilli</taxon>
        <taxon>Bacillales</taxon>
        <taxon>Bacillaceae</taxon>
        <taxon>Cytobacillus</taxon>
    </lineage>
</organism>
<feature type="DNA-binding region" description="H-T-H motif" evidence="3">
    <location>
        <begin position="33"/>
        <end position="52"/>
    </location>
</feature>
<evidence type="ECO:0000256" key="2">
    <source>
        <dbReference type="ARBA" id="ARBA00023125"/>
    </source>
</evidence>
<dbReference type="Pfam" id="PF00440">
    <property type="entry name" value="TetR_N"/>
    <property type="match status" value="1"/>
</dbReference>
<gene>
    <name evidence="5" type="ORF">ACFYKX_15210</name>
</gene>
<dbReference type="PANTHER" id="PTHR43479:SF11">
    <property type="entry name" value="ACREF_ENVCD OPERON REPRESSOR-RELATED"/>
    <property type="match status" value="1"/>
</dbReference>
<dbReference type="PROSITE" id="PS01081">
    <property type="entry name" value="HTH_TETR_1"/>
    <property type="match status" value="1"/>
</dbReference>
<dbReference type="InterPro" id="IPR050624">
    <property type="entry name" value="HTH-type_Tx_Regulator"/>
</dbReference>
<sequence>MRGFTEQEKQTIYQGLIQKGRDLFSTLGLKKTSIKDLTEAVGIAQGSFYLFFQSKEELYFRILENEEESIKKELLKHISIPMTADDFTQFLLKGLELISEHVLIRRLYFEGELEFVVRKLPKEIVETHIKGDNDLLLPLLHGLGIGKGQEQIISGAIRAFFLMSLHKKEIGERDYDGTIVFLAKAISNQIFKDDKHD</sequence>
<keyword evidence="1" id="KW-0678">Repressor</keyword>
<evidence type="ECO:0000256" key="3">
    <source>
        <dbReference type="PROSITE-ProRule" id="PRU00335"/>
    </source>
</evidence>
<dbReference type="Proteomes" id="UP001601059">
    <property type="component" value="Unassembled WGS sequence"/>
</dbReference>
<feature type="domain" description="HTH tetR-type" evidence="4">
    <location>
        <begin position="10"/>
        <end position="70"/>
    </location>
</feature>
<evidence type="ECO:0000313" key="6">
    <source>
        <dbReference type="Proteomes" id="UP001601059"/>
    </source>
</evidence>
<accession>A0ABW6KDY9</accession>
<keyword evidence="2 3" id="KW-0238">DNA-binding</keyword>
<name>A0ABW6KDY9_9BACI</name>
<evidence type="ECO:0000259" key="4">
    <source>
        <dbReference type="PROSITE" id="PS50977"/>
    </source>
</evidence>
<dbReference type="PRINTS" id="PR00455">
    <property type="entry name" value="HTHTETR"/>
</dbReference>
<dbReference type="PROSITE" id="PS50977">
    <property type="entry name" value="HTH_TETR_2"/>
    <property type="match status" value="1"/>
</dbReference>
<proteinExistence type="predicted"/>
<dbReference type="InterPro" id="IPR023772">
    <property type="entry name" value="DNA-bd_HTH_TetR-type_CS"/>
</dbReference>
<keyword evidence="6" id="KW-1185">Reference proteome</keyword>
<reference evidence="5 6" key="1">
    <citation type="submission" date="2024-08" db="EMBL/GenBank/DDBJ databases">
        <title>Two novel Cytobacillus novel species.</title>
        <authorList>
            <person name="Liu G."/>
        </authorList>
    </citation>
    <scope>NUCLEOTIDE SEQUENCE [LARGE SCALE GENOMIC DNA]</scope>
    <source>
        <strain evidence="5 6">FJAT-54145</strain>
    </source>
</reference>
<dbReference type="SUPFAM" id="SSF46689">
    <property type="entry name" value="Homeodomain-like"/>
    <property type="match status" value="1"/>
</dbReference>
<comment type="caution">
    <text evidence="5">The sequence shown here is derived from an EMBL/GenBank/DDBJ whole genome shotgun (WGS) entry which is preliminary data.</text>
</comment>
<dbReference type="EMBL" id="JBIACK010000007">
    <property type="protein sequence ID" value="MFE8701949.1"/>
    <property type="molecule type" value="Genomic_DNA"/>
</dbReference>
<dbReference type="InterPro" id="IPR009057">
    <property type="entry name" value="Homeodomain-like_sf"/>
</dbReference>
<evidence type="ECO:0000313" key="5">
    <source>
        <dbReference type="EMBL" id="MFE8701949.1"/>
    </source>
</evidence>
<dbReference type="InterPro" id="IPR001647">
    <property type="entry name" value="HTH_TetR"/>
</dbReference>
<dbReference type="PANTHER" id="PTHR43479">
    <property type="entry name" value="ACREF/ENVCD OPERON REPRESSOR-RELATED"/>
    <property type="match status" value="1"/>
</dbReference>
<dbReference type="RefSeq" id="WP_389361912.1">
    <property type="nucleotide sequence ID" value="NZ_JBIACK010000007.1"/>
</dbReference>
<dbReference type="Gene3D" id="1.10.357.10">
    <property type="entry name" value="Tetracycline Repressor, domain 2"/>
    <property type="match status" value="1"/>
</dbReference>
<protein>
    <submittedName>
        <fullName evidence="5">TetR/AcrR family transcriptional regulator</fullName>
    </submittedName>
</protein>
<evidence type="ECO:0000256" key="1">
    <source>
        <dbReference type="ARBA" id="ARBA00022491"/>
    </source>
</evidence>